<feature type="domain" description="O-antigen ligase-related" evidence="6">
    <location>
        <begin position="208"/>
        <end position="353"/>
    </location>
</feature>
<dbReference type="PANTHER" id="PTHR37422:SF23">
    <property type="entry name" value="TEICHURONIC ACID BIOSYNTHESIS PROTEIN TUAE"/>
    <property type="match status" value="1"/>
</dbReference>
<evidence type="ECO:0000313" key="7">
    <source>
        <dbReference type="EMBL" id="GGY80124.1"/>
    </source>
</evidence>
<feature type="transmembrane region" description="Helical" evidence="5">
    <location>
        <begin position="406"/>
        <end position="423"/>
    </location>
</feature>
<evidence type="ECO:0000256" key="3">
    <source>
        <dbReference type="ARBA" id="ARBA00022989"/>
    </source>
</evidence>
<dbReference type="InterPro" id="IPR007016">
    <property type="entry name" value="O-antigen_ligase-rel_domated"/>
</dbReference>
<dbReference type="InterPro" id="IPR051533">
    <property type="entry name" value="WaaL-like"/>
</dbReference>
<keyword evidence="4 5" id="KW-0472">Membrane</keyword>
<feature type="transmembrane region" description="Helical" evidence="5">
    <location>
        <begin position="139"/>
        <end position="156"/>
    </location>
</feature>
<evidence type="ECO:0000256" key="2">
    <source>
        <dbReference type="ARBA" id="ARBA00022692"/>
    </source>
</evidence>
<feature type="transmembrane region" description="Helical" evidence="5">
    <location>
        <begin position="176"/>
        <end position="194"/>
    </location>
</feature>
<feature type="transmembrane region" description="Helical" evidence="5">
    <location>
        <begin position="83"/>
        <end position="103"/>
    </location>
</feature>
<feature type="transmembrane region" description="Helical" evidence="5">
    <location>
        <begin position="223"/>
        <end position="239"/>
    </location>
</feature>
<evidence type="ECO:0000256" key="4">
    <source>
        <dbReference type="ARBA" id="ARBA00023136"/>
    </source>
</evidence>
<evidence type="ECO:0000256" key="1">
    <source>
        <dbReference type="ARBA" id="ARBA00004141"/>
    </source>
</evidence>
<evidence type="ECO:0000313" key="8">
    <source>
        <dbReference type="Proteomes" id="UP000601597"/>
    </source>
</evidence>
<dbReference type="RefSeq" id="WP_189577534.1">
    <property type="nucleotide sequence ID" value="NZ_BMXV01000007.1"/>
</dbReference>
<name>A0ABQ3B9F8_9GAMM</name>
<feature type="transmembrane region" description="Helical" evidence="5">
    <location>
        <begin position="7"/>
        <end position="31"/>
    </location>
</feature>
<comment type="caution">
    <text evidence="7">The sequence shown here is derived from an EMBL/GenBank/DDBJ whole genome shotgun (WGS) entry which is preliminary data.</text>
</comment>
<feature type="transmembrane region" description="Helical" evidence="5">
    <location>
        <begin position="379"/>
        <end position="400"/>
    </location>
</feature>
<reference evidence="8" key="1">
    <citation type="journal article" date="2019" name="Int. J. Syst. Evol. Microbiol.">
        <title>The Global Catalogue of Microorganisms (GCM) 10K type strain sequencing project: providing services to taxonomists for standard genome sequencing and annotation.</title>
        <authorList>
            <consortium name="The Broad Institute Genomics Platform"/>
            <consortium name="The Broad Institute Genome Sequencing Center for Infectious Disease"/>
            <person name="Wu L."/>
            <person name="Ma J."/>
        </authorList>
    </citation>
    <scope>NUCLEOTIDE SEQUENCE [LARGE SCALE GENOMIC DNA]</scope>
    <source>
        <strain evidence="8">KCTC 22280</strain>
    </source>
</reference>
<evidence type="ECO:0000259" key="6">
    <source>
        <dbReference type="Pfam" id="PF04932"/>
    </source>
</evidence>
<dbReference type="PANTHER" id="PTHR37422">
    <property type="entry name" value="TEICHURONIC ACID BIOSYNTHESIS PROTEIN TUAE"/>
    <property type="match status" value="1"/>
</dbReference>
<keyword evidence="2 5" id="KW-0812">Transmembrane</keyword>
<comment type="subcellular location">
    <subcellularLocation>
        <location evidence="1">Membrane</location>
        <topology evidence="1">Multi-pass membrane protein</topology>
    </subcellularLocation>
</comment>
<accession>A0ABQ3B9F8</accession>
<feature type="transmembrane region" description="Helical" evidence="5">
    <location>
        <begin position="51"/>
        <end position="71"/>
    </location>
</feature>
<protein>
    <recommendedName>
        <fullName evidence="6">O-antigen ligase-related domain-containing protein</fullName>
    </recommendedName>
</protein>
<evidence type="ECO:0000256" key="5">
    <source>
        <dbReference type="SAM" id="Phobius"/>
    </source>
</evidence>
<dbReference type="EMBL" id="BMXV01000007">
    <property type="protein sequence ID" value="GGY80124.1"/>
    <property type="molecule type" value="Genomic_DNA"/>
</dbReference>
<sequence>MSKFALLFIMVFFGCVIATLAYSGTAAFILYQLVYFLNPDTRWWSAEIPGIPYSFIAAVLMLMALGIKYGDYSKISPWKAQPVFKWLIGLLVMYYLAKIWALNGAVHDRFTFDFTKLMIIVFVAYKLVNSERALDASIWAYLIGATYIGYVATITGRNSRDRVEGIGLVDSPDANGVASALVPAGALLMYYAWMGNWKVKFLCVGCGALIANGLVLINSRGAFLGVVVGAGIYLLHMIFSRHRKKGQRAMAIMIAVAGISGGLYVTDDVFWDRMQTLENLESKESGAGRVTFWLTTFDMLKDYPMGMGVQGYNQLASFYMDDETRGGVENRSVHSLWFQGLGEVGPVGFGLFVMALLALRRMSRKAKGLALDRGESTTYFKLLALECALISYLVAGSFINQFRAEILYWMILLVAVGTNVYYLQRVEKAKLVPAVKRPKIKSLGGAEA</sequence>
<gene>
    <name evidence="7" type="ORF">GCM10007071_29310</name>
</gene>
<proteinExistence type="predicted"/>
<dbReference type="PROSITE" id="PS51257">
    <property type="entry name" value="PROKAR_LIPOPROTEIN"/>
    <property type="match status" value="1"/>
</dbReference>
<organism evidence="7 8">
    <name type="scientific">Marinobacter zhanjiangensis</name>
    <dbReference type="NCBI Taxonomy" id="578215"/>
    <lineage>
        <taxon>Bacteria</taxon>
        <taxon>Pseudomonadati</taxon>
        <taxon>Pseudomonadota</taxon>
        <taxon>Gammaproteobacteria</taxon>
        <taxon>Pseudomonadales</taxon>
        <taxon>Marinobacteraceae</taxon>
        <taxon>Marinobacter</taxon>
    </lineage>
</organism>
<dbReference type="Proteomes" id="UP000601597">
    <property type="component" value="Unassembled WGS sequence"/>
</dbReference>
<keyword evidence="8" id="KW-1185">Reference proteome</keyword>
<feature type="transmembrane region" description="Helical" evidence="5">
    <location>
        <begin position="251"/>
        <end position="271"/>
    </location>
</feature>
<keyword evidence="3 5" id="KW-1133">Transmembrane helix</keyword>
<dbReference type="Pfam" id="PF04932">
    <property type="entry name" value="Wzy_C"/>
    <property type="match status" value="1"/>
</dbReference>
<feature type="transmembrane region" description="Helical" evidence="5">
    <location>
        <begin position="336"/>
        <end position="359"/>
    </location>
</feature>